<feature type="region of interest" description="Disordered" evidence="1">
    <location>
        <begin position="85"/>
        <end position="163"/>
    </location>
</feature>
<sequence>CVGTRSARTLTTCCASGPTSSTRSSRTPAATTPTRPAASSPAPRGRTARSASSPCSTPRARPRSTSSTPATCCGSTATWIPAARCPWWSTTRTPPPRPTPRAPTSGWRRSRTRTTCWCPPGSRTATSSGRSASWTARSPRKTSRSSRVTCSRTPARTTSPTTP</sequence>
<proteinExistence type="predicted"/>
<organism evidence="2">
    <name type="scientific">uncultured Pseudonocardia sp</name>
    <dbReference type="NCBI Taxonomy" id="211455"/>
    <lineage>
        <taxon>Bacteria</taxon>
        <taxon>Bacillati</taxon>
        <taxon>Actinomycetota</taxon>
        <taxon>Actinomycetes</taxon>
        <taxon>Pseudonocardiales</taxon>
        <taxon>Pseudonocardiaceae</taxon>
        <taxon>Pseudonocardia</taxon>
        <taxon>environmental samples</taxon>
    </lineage>
</organism>
<feature type="compositionally biased region" description="Low complexity" evidence="1">
    <location>
        <begin position="145"/>
        <end position="163"/>
    </location>
</feature>
<feature type="compositionally biased region" description="Low complexity" evidence="1">
    <location>
        <begin position="15"/>
        <end position="72"/>
    </location>
</feature>
<name>A0A6J4QAT5_9PSEU</name>
<evidence type="ECO:0000256" key="1">
    <source>
        <dbReference type="SAM" id="MobiDB-lite"/>
    </source>
</evidence>
<feature type="region of interest" description="Disordered" evidence="1">
    <location>
        <begin position="1"/>
        <end position="72"/>
    </location>
</feature>
<feature type="compositionally biased region" description="Low complexity" evidence="1">
    <location>
        <begin position="102"/>
        <end position="137"/>
    </location>
</feature>
<dbReference type="AlphaFoldDB" id="A0A6J4QAT5"/>
<feature type="non-terminal residue" evidence="2">
    <location>
        <position position="1"/>
    </location>
</feature>
<reference evidence="2" key="1">
    <citation type="submission" date="2020-02" db="EMBL/GenBank/DDBJ databases">
        <authorList>
            <person name="Meier V. D."/>
        </authorList>
    </citation>
    <scope>NUCLEOTIDE SEQUENCE</scope>
    <source>
        <strain evidence="2">AVDCRST_MAG66</strain>
    </source>
</reference>
<protein>
    <submittedName>
        <fullName evidence="2">CysO-cysteine peptidase</fullName>
    </submittedName>
</protein>
<feature type="compositionally biased region" description="Polar residues" evidence="1">
    <location>
        <begin position="1"/>
        <end position="14"/>
    </location>
</feature>
<feature type="non-terminal residue" evidence="2">
    <location>
        <position position="163"/>
    </location>
</feature>
<dbReference type="EMBL" id="CADCUS010000527">
    <property type="protein sequence ID" value="CAA9438652.1"/>
    <property type="molecule type" value="Genomic_DNA"/>
</dbReference>
<gene>
    <name evidence="2" type="ORF">AVDCRST_MAG66-4069</name>
</gene>
<accession>A0A6J4QAT5</accession>
<evidence type="ECO:0000313" key="2">
    <source>
        <dbReference type="EMBL" id="CAA9438652.1"/>
    </source>
</evidence>